<feature type="transmembrane region" description="Helical" evidence="6">
    <location>
        <begin position="251"/>
        <end position="272"/>
    </location>
</feature>
<keyword evidence="2" id="KW-1003">Cell membrane</keyword>
<feature type="transmembrane region" description="Helical" evidence="6">
    <location>
        <begin position="378"/>
        <end position="399"/>
    </location>
</feature>
<feature type="transmembrane region" description="Helical" evidence="6">
    <location>
        <begin position="353"/>
        <end position="372"/>
    </location>
</feature>
<feature type="transmembrane region" description="Helical" evidence="6">
    <location>
        <begin position="12"/>
        <end position="34"/>
    </location>
</feature>
<feature type="transmembrane region" description="Helical" evidence="6">
    <location>
        <begin position="82"/>
        <end position="102"/>
    </location>
</feature>
<feature type="transmembrane region" description="Helical" evidence="6">
    <location>
        <begin position="148"/>
        <end position="168"/>
    </location>
</feature>
<keyword evidence="4 6" id="KW-1133">Transmembrane helix</keyword>
<dbReference type="InterPro" id="IPR050833">
    <property type="entry name" value="Poly_Biosynth_Transport"/>
</dbReference>
<proteinExistence type="predicted"/>
<dbReference type="GO" id="GO:0005886">
    <property type="term" value="C:plasma membrane"/>
    <property type="evidence" value="ECO:0007669"/>
    <property type="project" value="UniProtKB-SubCell"/>
</dbReference>
<comment type="subcellular location">
    <subcellularLocation>
        <location evidence="1">Cell membrane</location>
        <topology evidence="1">Multi-pass membrane protein</topology>
    </subcellularLocation>
</comment>
<feature type="transmembrane region" description="Helical" evidence="6">
    <location>
        <begin position="114"/>
        <end position="136"/>
    </location>
</feature>
<keyword evidence="5 6" id="KW-0472">Membrane</keyword>
<evidence type="ECO:0000256" key="2">
    <source>
        <dbReference type="ARBA" id="ARBA00022475"/>
    </source>
</evidence>
<evidence type="ECO:0000256" key="4">
    <source>
        <dbReference type="ARBA" id="ARBA00022989"/>
    </source>
</evidence>
<feature type="transmembrane region" description="Helical" evidence="6">
    <location>
        <begin position="318"/>
        <end position="341"/>
    </location>
</feature>
<evidence type="ECO:0000313" key="7">
    <source>
        <dbReference type="EMBL" id="KAB1352588.1"/>
    </source>
</evidence>
<dbReference type="PANTHER" id="PTHR30250">
    <property type="entry name" value="PST FAMILY PREDICTED COLANIC ACID TRANSPORTER"/>
    <property type="match status" value="1"/>
</dbReference>
<name>A0A643LXX3_BACTU</name>
<dbReference type="AlphaFoldDB" id="A0A643LXX3"/>
<protein>
    <submittedName>
        <fullName evidence="7">Oligosaccharide flippase family protein</fullName>
    </submittedName>
</protein>
<feature type="transmembrane region" description="Helical" evidence="6">
    <location>
        <begin position="206"/>
        <end position="231"/>
    </location>
</feature>
<feature type="transmembrane region" description="Helical" evidence="6">
    <location>
        <begin position="174"/>
        <end position="194"/>
    </location>
</feature>
<dbReference type="PANTHER" id="PTHR30250:SF11">
    <property type="entry name" value="O-ANTIGEN TRANSPORTER-RELATED"/>
    <property type="match status" value="1"/>
</dbReference>
<evidence type="ECO:0000256" key="3">
    <source>
        <dbReference type="ARBA" id="ARBA00022692"/>
    </source>
</evidence>
<reference evidence="7" key="1">
    <citation type="submission" date="2019-07" db="EMBL/GenBank/DDBJ databases">
        <title>Draft genome sequence of Bacillus thuringiensis strain PT02.</title>
        <authorList>
            <person name="Nguyen H."/>
            <person name="Nguyen L.N."/>
            <person name="Nguyen H.T.T."/>
            <person name="Nguyen D.V."/>
            <person name="Le H.T.T."/>
        </authorList>
    </citation>
    <scope>NUCLEOTIDE SEQUENCE</scope>
    <source>
        <strain evidence="7">PT02</strain>
    </source>
</reference>
<dbReference type="InterPro" id="IPR002797">
    <property type="entry name" value="Polysacc_synth"/>
</dbReference>
<sequence length="467" mass="51572">MNLQLILKNASFLFVGNVMVRMLTAISAIVIARYLGAEQYGILSIALVFSTFASSMTDLGLTHTFIREGTKADKDISKLLNSYLVTRLFICIFSSVIVFILVNFMYSQKEMKQVIFLMVIPTIFGAALQNVGAVYYQIIEKMKYTAIIRIMAGLISVIGLLIGVYFGYSLLMVALTYGLCSILGGIISISFVINKIKLHKGLDNSILNGLSAFTLTAFLTILMPLMGPIALEKVSSLEQVGYFNAALRIPSVLYQIPGIVAAAFYPVLFKLIDRSELKKHGEVIVIEIKLMTLLSLIMVLPIILFPEEISVFLLGENWIGIAETLSILSIIVFIQSINFPLADSLTTKGLQKYRSIALLISFGTGIFAYSYFGKLYGSLGAAIAAVLIEIVLLLGLIIFNKQGIFTVFRGSSKSLLSLIFLYVINKLFLGNINIFISLVISYLIVLIVILSEKDLIKNMIQKKKSIM</sequence>
<dbReference type="KEGG" id="bthy:AQ980_02970"/>
<dbReference type="EMBL" id="VLPO01000025">
    <property type="protein sequence ID" value="KAB1352588.1"/>
    <property type="molecule type" value="Genomic_DNA"/>
</dbReference>
<dbReference type="Pfam" id="PF01943">
    <property type="entry name" value="Polysacc_synt"/>
    <property type="match status" value="1"/>
</dbReference>
<feature type="transmembrane region" description="Helical" evidence="6">
    <location>
        <begin position="40"/>
        <end position="61"/>
    </location>
</feature>
<feature type="transmembrane region" description="Helical" evidence="6">
    <location>
        <begin position="406"/>
        <end position="424"/>
    </location>
</feature>
<evidence type="ECO:0000256" key="6">
    <source>
        <dbReference type="SAM" id="Phobius"/>
    </source>
</evidence>
<comment type="caution">
    <text evidence="7">The sequence shown here is derived from an EMBL/GenBank/DDBJ whole genome shotgun (WGS) entry which is preliminary data.</text>
</comment>
<keyword evidence="3 6" id="KW-0812">Transmembrane</keyword>
<feature type="transmembrane region" description="Helical" evidence="6">
    <location>
        <begin position="284"/>
        <end position="306"/>
    </location>
</feature>
<feature type="transmembrane region" description="Helical" evidence="6">
    <location>
        <begin position="430"/>
        <end position="450"/>
    </location>
</feature>
<organism evidence="7">
    <name type="scientific">Bacillus thuringiensis</name>
    <dbReference type="NCBI Taxonomy" id="1428"/>
    <lineage>
        <taxon>Bacteria</taxon>
        <taxon>Bacillati</taxon>
        <taxon>Bacillota</taxon>
        <taxon>Bacilli</taxon>
        <taxon>Bacillales</taxon>
        <taxon>Bacillaceae</taxon>
        <taxon>Bacillus</taxon>
        <taxon>Bacillus cereus group</taxon>
    </lineage>
</organism>
<evidence type="ECO:0000256" key="5">
    <source>
        <dbReference type="ARBA" id="ARBA00023136"/>
    </source>
</evidence>
<accession>A0A643LXX3</accession>
<dbReference type="RefSeq" id="WP_001053219.1">
    <property type="nucleotide sequence ID" value="NZ_CP011349.1"/>
</dbReference>
<gene>
    <name evidence="7" type="ORF">FPG91_18475</name>
</gene>
<evidence type="ECO:0000256" key="1">
    <source>
        <dbReference type="ARBA" id="ARBA00004651"/>
    </source>
</evidence>